<keyword evidence="3" id="KW-1185">Reference proteome</keyword>
<dbReference type="EC" id="1.13.11.79" evidence="2"/>
<evidence type="ECO:0000313" key="2">
    <source>
        <dbReference type="EMBL" id="TPF75548.1"/>
    </source>
</evidence>
<proteinExistence type="predicted"/>
<dbReference type="EMBL" id="VEWJ01000005">
    <property type="protein sequence ID" value="TPF75548.1"/>
    <property type="molecule type" value="Genomic_DNA"/>
</dbReference>
<dbReference type="PANTHER" id="PTHR23026:SF123">
    <property type="entry name" value="NAD(P)H NITROREDUCTASE RV3131-RELATED"/>
    <property type="match status" value="1"/>
</dbReference>
<comment type="caution">
    <text evidence="2">The sequence shown here is derived from an EMBL/GenBank/DDBJ whole genome shotgun (WGS) entry which is preliminary data.</text>
</comment>
<keyword evidence="2" id="KW-0560">Oxidoreductase</keyword>
<dbReference type="RefSeq" id="WP_140904985.1">
    <property type="nucleotide sequence ID" value="NZ_JBHTMD010000013.1"/>
</dbReference>
<dbReference type="NCBIfam" id="TIGR02476">
    <property type="entry name" value="BluB"/>
    <property type="match status" value="1"/>
</dbReference>
<protein>
    <submittedName>
        <fullName evidence="2">5,6-dimethylbenzimidazole synthase</fullName>
        <ecNumber evidence="2">1.13.11.79</ecNumber>
    </submittedName>
</protein>
<evidence type="ECO:0000259" key="1">
    <source>
        <dbReference type="Pfam" id="PF00881"/>
    </source>
</evidence>
<evidence type="ECO:0000313" key="3">
    <source>
        <dbReference type="Proteomes" id="UP000315388"/>
    </source>
</evidence>
<gene>
    <name evidence="2" type="primary">bluB</name>
    <name evidence="2" type="ORF">FHY56_09855</name>
</gene>
<dbReference type="InterPro" id="IPR050627">
    <property type="entry name" value="Nitroreductase/BluB"/>
</dbReference>
<dbReference type="GO" id="GO:0102919">
    <property type="term" value="F:5,6-dimethylbenzimidazole synthase activity"/>
    <property type="evidence" value="ECO:0007669"/>
    <property type="project" value="UniProtKB-EC"/>
</dbReference>
<dbReference type="AlphaFoldDB" id="A0A502BQW5"/>
<dbReference type="OrthoDB" id="9773807at2"/>
<dbReference type="SUPFAM" id="SSF55469">
    <property type="entry name" value="FMN-dependent nitroreductase-like"/>
    <property type="match status" value="1"/>
</dbReference>
<dbReference type="Proteomes" id="UP000315388">
    <property type="component" value="Unassembled WGS sequence"/>
</dbReference>
<accession>A0A502BQW5</accession>
<organism evidence="2 3">
    <name type="scientific">Brucella gallinifaecis</name>
    <dbReference type="NCBI Taxonomy" id="215590"/>
    <lineage>
        <taxon>Bacteria</taxon>
        <taxon>Pseudomonadati</taxon>
        <taxon>Pseudomonadota</taxon>
        <taxon>Alphaproteobacteria</taxon>
        <taxon>Hyphomicrobiales</taxon>
        <taxon>Brucellaceae</taxon>
        <taxon>Brucella/Ochrobactrum group</taxon>
        <taxon>Brucella</taxon>
    </lineage>
</organism>
<dbReference type="InterPro" id="IPR029479">
    <property type="entry name" value="Nitroreductase"/>
</dbReference>
<dbReference type="InterPro" id="IPR012825">
    <property type="entry name" value="BluB"/>
</dbReference>
<name>A0A502BQW5_9HYPH</name>
<dbReference type="InterPro" id="IPR000415">
    <property type="entry name" value="Nitroreductase-like"/>
</dbReference>
<dbReference type="PANTHER" id="PTHR23026">
    <property type="entry name" value="NADPH NITROREDUCTASE"/>
    <property type="match status" value="1"/>
</dbReference>
<feature type="domain" description="Nitroreductase" evidence="1">
    <location>
        <begin position="16"/>
        <end position="181"/>
    </location>
</feature>
<dbReference type="Pfam" id="PF00881">
    <property type="entry name" value="Nitroreductase"/>
    <property type="match status" value="1"/>
</dbReference>
<dbReference type="Gene3D" id="3.40.109.10">
    <property type="entry name" value="NADH Oxidase"/>
    <property type="match status" value="1"/>
</dbReference>
<sequence>MKFSSADQTVLFNMMRWRRDVRHFLTDPVPDNLLDQLRIAMDYAPSVGNSRPWRVFQVESLEKRKAVHDLFEIANQQAGCLYDGARADQYAKLKLEAIRTAPVQLAIFTENDPVEGHGLGRQTMVSTVEQSTAMAVQNLNLAARSLGLGVGMVSILDPDAMKQVFEVPASWRFSFYLCIGWPCFKSDTP</sequence>
<reference evidence="2 3" key="1">
    <citation type="journal article" date="2003" name="Int. J. Syst. Evol. Microbiol.">
        <title>Towards a standardized format for the description of a novel species (of an established genus): Ochrobactrum gallinifaecis sp. nov.</title>
        <authorList>
            <person name="Kampfer P."/>
            <person name="Buczolits S."/>
            <person name="Albrecht A."/>
            <person name="Busse H.J."/>
            <person name="Stackebrandt E."/>
        </authorList>
    </citation>
    <scope>NUCLEOTIDE SEQUENCE [LARGE SCALE GENOMIC DNA]</scope>
    <source>
        <strain evidence="2 3">ISO 196</strain>
    </source>
</reference>
<dbReference type="CDD" id="cd02145">
    <property type="entry name" value="BluB"/>
    <property type="match status" value="1"/>
</dbReference>